<reference evidence="1 2" key="1">
    <citation type="submission" date="2017-10" db="EMBL/GenBank/DDBJ databases">
        <title>Sequencing the genomes of 1000 actinobacteria strains.</title>
        <authorList>
            <person name="Klenk H.-P."/>
        </authorList>
    </citation>
    <scope>NUCLEOTIDE SEQUENCE [LARGE SCALE GENOMIC DNA]</scope>
    <source>
        <strain evidence="1 2">DSM 15597</strain>
    </source>
</reference>
<comment type="caution">
    <text evidence="1">The sequence shown here is derived from an EMBL/GenBank/DDBJ whole genome shotgun (WGS) entry which is preliminary data.</text>
</comment>
<accession>A0A2A9CRY4</accession>
<gene>
    <name evidence="1" type="ORF">ATK74_1770</name>
</gene>
<keyword evidence="2" id="KW-1185">Reference proteome</keyword>
<dbReference type="OrthoDB" id="4772768at2"/>
<evidence type="ECO:0000313" key="2">
    <source>
        <dbReference type="Proteomes" id="UP000226079"/>
    </source>
</evidence>
<proteinExistence type="predicted"/>
<dbReference type="AlphaFoldDB" id="A0A2A9CRY4"/>
<dbReference type="Proteomes" id="UP000226079">
    <property type="component" value="Unassembled WGS sequence"/>
</dbReference>
<organism evidence="1 2">
    <name type="scientific">Propionicimonas paludicola</name>
    <dbReference type="NCBI Taxonomy" id="185243"/>
    <lineage>
        <taxon>Bacteria</taxon>
        <taxon>Bacillati</taxon>
        <taxon>Actinomycetota</taxon>
        <taxon>Actinomycetes</taxon>
        <taxon>Propionibacteriales</taxon>
        <taxon>Nocardioidaceae</taxon>
        <taxon>Propionicimonas</taxon>
    </lineage>
</organism>
<protein>
    <submittedName>
        <fullName evidence="1">Uncharacterized protein</fullName>
    </submittedName>
</protein>
<dbReference type="EMBL" id="PDJC01000001">
    <property type="protein sequence ID" value="PFG17207.1"/>
    <property type="molecule type" value="Genomic_DNA"/>
</dbReference>
<name>A0A2A9CRY4_9ACTN</name>
<sequence>MTDDELCPITDLPTRTCGCAQHHRPEATVVSLTALERLAGRPLPEYRMTYRDPRWKVTHPEPTSCDHRKDSLCGDCEKLLEDLLHDLPALVEQLGVAARKDVRFAPHGHRKGDQQHPEESPIPWSPAASRALDELLTVVRDEKLRDPARRGMVLQQLSRLAAKAHRILERPEDIDYVGPCPTCTADLWVIRGELVTCKTCDYRASWVEHHQNALEARGDQLMTIHEIVTTLKAAGEPITRKRIEYLQDHHGLPREKRVVPHWQGQTVVTSEVWLYRLADVREYEALHRPNRVLQDTSKEGGYHVG</sequence>
<dbReference type="RefSeq" id="WP_098460663.1">
    <property type="nucleotide sequence ID" value="NZ_PDJC01000001.1"/>
</dbReference>
<evidence type="ECO:0000313" key="1">
    <source>
        <dbReference type="EMBL" id="PFG17207.1"/>
    </source>
</evidence>